<gene>
    <name evidence="3" type="ORF">FRACYDRAFT_246422</name>
</gene>
<feature type="region of interest" description="Disordered" evidence="1">
    <location>
        <begin position="129"/>
        <end position="163"/>
    </location>
</feature>
<dbReference type="Proteomes" id="UP000095751">
    <property type="component" value="Unassembled WGS sequence"/>
</dbReference>
<feature type="compositionally biased region" description="Basic and acidic residues" evidence="1">
    <location>
        <begin position="142"/>
        <end position="155"/>
    </location>
</feature>
<reference evidence="3 4" key="1">
    <citation type="submission" date="2016-09" db="EMBL/GenBank/DDBJ databases">
        <title>Extensive genetic diversity and differential bi-allelic expression allows diatom success in the polar Southern Ocean.</title>
        <authorList>
            <consortium name="DOE Joint Genome Institute"/>
            <person name="Mock T."/>
            <person name="Otillar R.P."/>
            <person name="Strauss J."/>
            <person name="Dupont C."/>
            <person name="Frickenhaus S."/>
            <person name="Maumus F."/>
            <person name="Mcmullan M."/>
            <person name="Sanges R."/>
            <person name="Schmutz J."/>
            <person name="Toseland A."/>
            <person name="Valas R."/>
            <person name="Veluchamy A."/>
            <person name="Ward B.J."/>
            <person name="Allen A."/>
            <person name="Barry K."/>
            <person name="Falciatore A."/>
            <person name="Ferrante M."/>
            <person name="Fortunato A.E."/>
            <person name="Gloeckner G."/>
            <person name="Gruber A."/>
            <person name="Hipkin R."/>
            <person name="Janech M."/>
            <person name="Kroth P."/>
            <person name="Leese F."/>
            <person name="Lindquist E."/>
            <person name="Lyon B.R."/>
            <person name="Martin J."/>
            <person name="Mayer C."/>
            <person name="Parker M."/>
            <person name="Quesneville H."/>
            <person name="Raymond J."/>
            <person name="Uhlig C."/>
            <person name="Valentin K.U."/>
            <person name="Worden A.Z."/>
            <person name="Armbrust E.V."/>
            <person name="Bowler C."/>
            <person name="Green B."/>
            <person name="Moulton V."/>
            <person name="Van Oosterhout C."/>
            <person name="Grigoriev I."/>
        </authorList>
    </citation>
    <scope>NUCLEOTIDE SEQUENCE [LARGE SCALE GENOMIC DNA]</scope>
    <source>
        <strain evidence="3 4">CCMP1102</strain>
    </source>
</reference>
<dbReference type="OrthoDB" id="40753at2759"/>
<evidence type="ECO:0000313" key="4">
    <source>
        <dbReference type="Proteomes" id="UP000095751"/>
    </source>
</evidence>
<accession>A0A1E7EZ78</accession>
<feature type="chain" id="PRO_5009192520" evidence="2">
    <location>
        <begin position="26"/>
        <end position="163"/>
    </location>
</feature>
<dbReference type="KEGG" id="fcy:FRACYDRAFT_246422"/>
<keyword evidence="2" id="KW-0732">Signal</keyword>
<dbReference type="InParanoid" id="A0A1E7EZ78"/>
<name>A0A1E7EZ78_9STRA</name>
<evidence type="ECO:0000256" key="2">
    <source>
        <dbReference type="SAM" id="SignalP"/>
    </source>
</evidence>
<dbReference type="EMBL" id="KV784369">
    <property type="protein sequence ID" value="OEU11308.1"/>
    <property type="molecule type" value="Genomic_DNA"/>
</dbReference>
<evidence type="ECO:0000256" key="1">
    <source>
        <dbReference type="SAM" id="MobiDB-lite"/>
    </source>
</evidence>
<sequence length="163" mass="18453">MAMAMEMAMTIMLLTDATVVVVVEGFVPTVVSRISTQTSRTTSLNAENEQKKKKKKGNFFTNMFEELDAFMDDATARRLGNGAAYYGKRKSSFYGAEDKMKKSDRDISDSEEDYMINAGGNYKWVKDENGIERPVSRMKGNSLEKKESLWGRKDQNPNTNTEE</sequence>
<evidence type="ECO:0000313" key="3">
    <source>
        <dbReference type="EMBL" id="OEU11308.1"/>
    </source>
</evidence>
<organism evidence="3 4">
    <name type="scientific">Fragilariopsis cylindrus CCMP1102</name>
    <dbReference type="NCBI Taxonomy" id="635003"/>
    <lineage>
        <taxon>Eukaryota</taxon>
        <taxon>Sar</taxon>
        <taxon>Stramenopiles</taxon>
        <taxon>Ochrophyta</taxon>
        <taxon>Bacillariophyta</taxon>
        <taxon>Bacillariophyceae</taxon>
        <taxon>Bacillariophycidae</taxon>
        <taxon>Bacillariales</taxon>
        <taxon>Bacillariaceae</taxon>
        <taxon>Fragilariopsis</taxon>
    </lineage>
</organism>
<dbReference type="AlphaFoldDB" id="A0A1E7EZ78"/>
<proteinExistence type="predicted"/>
<feature type="signal peptide" evidence="2">
    <location>
        <begin position="1"/>
        <end position="25"/>
    </location>
</feature>
<keyword evidence="4" id="KW-1185">Reference proteome</keyword>
<protein>
    <submittedName>
        <fullName evidence="3">Uncharacterized protein</fullName>
    </submittedName>
</protein>